<dbReference type="GO" id="GO:0003849">
    <property type="term" value="F:3-deoxy-7-phosphoheptulonate synthase activity"/>
    <property type="evidence" value="ECO:0007669"/>
    <property type="project" value="UniProtKB-EC"/>
</dbReference>
<reference evidence="5" key="2">
    <citation type="submission" date="2020-09" db="EMBL/GenBank/DDBJ databases">
        <authorList>
            <person name="Sun Q."/>
            <person name="Zhou Y."/>
        </authorList>
    </citation>
    <scope>NUCLEOTIDE SEQUENCE</scope>
    <source>
        <strain evidence="5">CGMCC 4.7306</strain>
    </source>
</reference>
<dbReference type="EC" id="2.5.1.54" evidence="4"/>
<comment type="similarity">
    <text evidence="1 4">Belongs to the class-II DAHP synthase family.</text>
</comment>
<feature type="binding site" evidence="3">
    <location>
        <position position="396"/>
    </location>
    <ligand>
        <name>Mn(2+)</name>
        <dbReference type="ChEBI" id="CHEBI:29035"/>
    </ligand>
</feature>
<name>A0A917W6Q1_9ACTN</name>
<dbReference type="PANTHER" id="PTHR21337">
    <property type="entry name" value="PHOSPHO-2-DEHYDRO-3-DEOXYHEPTONATE ALDOLASE 1, 2"/>
    <property type="match status" value="1"/>
</dbReference>
<dbReference type="GO" id="GO:0008652">
    <property type="term" value="P:amino acid biosynthetic process"/>
    <property type="evidence" value="ECO:0007669"/>
    <property type="project" value="UniProtKB-KW"/>
</dbReference>
<evidence type="ECO:0000256" key="4">
    <source>
        <dbReference type="RuleBase" id="RU363071"/>
    </source>
</evidence>
<feature type="binding site" evidence="3">
    <location>
        <position position="72"/>
    </location>
    <ligand>
        <name>Mn(2+)</name>
        <dbReference type="ChEBI" id="CHEBI:29035"/>
    </ligand>
</feature>
<organism evidence="5 6">
    <name type="scientific">Microlunatus endophyticus</name>
    <dbReference type="NCBI Taxonomy" id="1716077"/>
    <lineage>
        <taxon>Bacteria</taxon>
        <taxon>Bacillati</taxon>
        <taxon>Actinomycetota</taxon>
        <taxon>Actinomycetes</taxon>
        <taxon>Propionibacteriales</taxon>
        <taxon>Propionibacteriaceae</taxon>
        <taxon>Microlunatus</taxon>
    </lineage>
</organism>
<dbReference type="Proteomes" id="UP000613840">
    <property type="component" value="Unassembled WGS sequence"/>
</dbReference>
<dbReference type="SUPFAM" id="SSF51569">
    <property type="entry name" value="Aldolase"/>
    <property type="match status" value="1"/>
</dbReference>
<evidence type="ECO:0000256" key="3">
    <source>
        <dbReference type="PIRSR" id="PIRSR602480-1"/>
    </source>
</evidence>
<comment type="caution">
    <text evidence="5">The sequence shown here is derived from an EMBL/GenBank/DDBJ whole genome shotgun (WGS) entry which is preliminary data.</text>
</comment>
<comment type="pathway">
    <text evidence="4">Metabolic intermediate biosynthesis; chorismate biosynthesis; chorismate from D-erythrose 4-phosphate and phosphoenolpyruvate: step 1/7.</text>
</comment>
<evidence type="ECO:0000313" key="6">
    <source>
        <dbReference type="Proteomes" id="UP000613840"/>
    </source>
</evidence>
<feature type="binding site" evidence="3">
    <location>
        <position position="111"/>
    </location>
    <ligand>
        <name>phosphoenolpyruvate</name>
        <dbReference type="ChEBI" id="CHEBI:58702"/>
    </ligand>
</feature>
<evidence type="ECO:0000256" key="1">
    <source>
        <dbReference type="ARBA" id="ARBA00008911"/>
    </source>
</evidence>
<protein>
    <recommendedName>
        <fullName evidence="4">Phospho-2-dehydro-3-deoxyheptonate aldolase</fullName>
        <ecNumber evidence="4">2.5.1.54</ecNumber>
    </recommendedName>
</protein>
<dbReference type="EMBL" id="BMMZ01000011">
    <property type="protein sequence ID" value="GGL75776.1"/>
    <property type="molecule type" value="Genomic_DNA"/>
</dbReference>
<dbReference type="GO" id="GO:0009073">
    <property type="term" value="P:aromatic amino acid family biosynthetic process"/>
    <property type="evidence" value="ECO:0007669"/>
    <property type="project" value="UniProtKB-KW"/>
</dbReference>
<dbReference type="InterPro" id="IPR013785">
    <property type="entry name" value="Aldolase_TIM"/>
</dbReference>
<keyword evidence="3" id="KW-0170">Cobalt</keyword>
<evidence type="ECO:0000256" key="2">
    <source>
        <dbReference type="ARBA" id="ARBA00022679"/>
    </source>
</evidence>
<keyword evidence="4" id="KW-0028">Amino-acid biosynthesis</keyword>
<dbReference type="Gene3D" id="3.20.20.70">
    <property type="entry name" value="Aldolase class I"/>
    <property type="match status" value="1"/>
</dbReference>
<keyword evidence="6" id="KW-1185">Reference proteome</keyword>
<feature type="binding site" evidence="3">
    <location>
        <position position="426"/>
    </location>
    <ligand>
        <name>Mn(2+)</name>
        <dbReference type="ChEBI" id="CHEBI:29035"/>
    </ligand>
</feature>
<dbReference type="AlphaFoldDB" id="A0A917W6Q1"/>
<reference evidence="5" key="1">
    <citation type="journal article" date="2014" name="Int. J. Syst. Evol. Microbiol.">
        <title>Complete genome sequence of Corynebacterium casei LMG S-19264T (=DSM 44701T), isolated from a smear-ripened cheese.</title>
        <authorList>
            <consortium name="US DOE Joint Genome Institute (JGI-PGF)"/>
            <person name="Walter F."/>
            <person name="Albersmeier A."/>
            <person name="Kalinowski J."/>
            <person name="Ruckert C."/>
        </authorList>
    </citation>
    <scope>NUCLEOTIDE SEQUENCE</scope>
    <source>
        <strain evidence="5">CGMCC 4.7306</strain>
    </source>
</reference>
<feature type="binding site" evidence="3">
    <location>
        <begin position="268"/>
        <end position="269"/>
    </location>
    <ligand>
        <name>phosphoenolpyruvate</name>
        <dbReference type="ChEBI" id="CHEBI:58702"/>
    </ligand>
</feature>
<keyword evidence="3" id="KW-0464">Manganese</keyword>
<dbReference type="InterPro" id="IPR002480">
    <property type="entry name" value="DAHP_synth_2"/>
</dbReference>
<dbReference type="Pfam" id="PF01474">
    <property type="entry name" value="DAHP_synth_2"/>
    <property type="match status" value="1"/>
</dbReference>
<gene>
    <name evidence="5" type="primary">aroH</name>
    <name evidence="5" type="ORF">GCM10011575_37480</name>
</gene>
<dbReference type="PANTHER" id="PTHR21337:SF0">
    <property type="entry name" value="PHOSPHO-2-DEHYDRO-3-DEOXYHEPTONATE ALDOLASE"/>
    <property type="match status" value="1"/>
</dbReference>
<comment type="cofactor">
    <cofactor evidence="3">
        <name>Mn(2+)</name>
        <dbReference type="ChEBI" id="CHEBI:29035"/>
    </cofactor>
    <cofactor evidence="3">
        <name>Co(2+)</name>
        <dbReference type="ChEBI" id="CHEBI:48828"/>
    </cofactor>
    <cofactor evidence="3">
        <name>Cd(2+)</name>
        <dbReference type="ChEBI" id="CHEBI:48775"/>
    </cofactor>
    <text evidence="3">Binds 1 divalent cation per subunit. The enzyme is active with manganese, cobalt or cadmium ions.</text>
</comment>
<accession>A0A917W6Q1</accession>
<keyword evidence="2 4" id="KW-0808">Transferase</keyword>
<evidence type="ECO:0000313" key="5">
    <source>
        <dbReference type="EMBL" id="GGL75776.1"/>
    </source>
</evidence>
<sequence length="467" mass="51131">MPELPSLPTLKDLHALNPLQQPTYADPGEATDVVRQLRRLPPLVFAGECDELRTKLAGVAAGKAFLLQGGDCAETFAGVTAANIQNKLRTLLSMSLVLTYAAQVPVVKVGRMAGQYTKPRSSDSETRDGVTLPAYRGDAVNGFDFTEEARKHDPQRLLGVYNASSATLNLVRAFVKGGFADMRTMHSWNSDFVRNSPAGVRYEQLTAEIERALAFIEACGIVSEQTRTVDFYSSHEGLSLEYEHAMTRIDSRTHRPYNTSGHFVWIGERTRQLDGAHVELMRHVRNPIGVKLGPTTSADTALELADRIDPDGEPGRITFITRMGAGKIRDLLPDVVEKVTASGRQVAWVCDPMHGNTFESANGYKTRAFSDVIDEVNGFFDVHDELGTWPGGVHIELTGDDVTECVGGAQELVEADLSSRYETLCDPRLNRNQSLELAFQVAERLVQSRNSRGADAAVATTAPALWA</sequence>
<keyword evidence="3" id="KW-0104">Cadmium</keyword>
<dbReference type="NCBIfam" id="TIGR01358">
    <property type="entry name" value="DAHP_synth_II"/>
    <property type="match status" value="1"/>
</dbReference>
<keyword evidence="4" id="KW-0057">Aromatic amino acid biosynthesis</keyword>
<feature type="binding site" evidence="3">
    <location>
        <position position="322"/>
    </location>
    <ligand>
        <name>phosphoenolpyruvate</name>
        <dbReference type="ChEBI" id="CHEBI:58702"/>
    </ligand>
</feature>
<proteinExistence type="inferred from homology"/>
<feature type="binding site" evidence="3">
    <location>
        <position position="291"/>
    </location>
    <ligand>
        <name>phosphoenolpyruvate</name>
        <dbReference type="ChEBI" id="CHEBI:58702"/>
    </ligand>
</feature>
<feature type="binding site" evidence="3">
    <location>
        <position position="354"/>
    </location>
    <ligand>
        <name>Mn(2+)</name>
        <dbReference type="ChEBI" id="CHEBI:29035"/>
    </ligand>
</feature>
<comment type="catalytic activity">
    <reaction evidence="4">
        <text>D-erythrose 4-phosphate + phosphoenolpyruvate + H2O = 7-phospho-2-dehydro-3-deoxy-D-arabino-heptonate + phosphate</text>
        <dbReference type="Rhea" id="RHEA:14717"/>
        <dbReference type="ChEBI" id="CHEBI:15377"/>
        <dbReference type="ChEBI" id="CHEBI:16897"/>
        <dbReference type="ChEBI" id="CHEBI:43474"/>
        <dbReference type="ChEBI" id="CHEBI:58394"/>
        <dbReference type="ChEBI" id="CHEBI:58702"/>
        <dbReference type="EC" id="2.5.1.54"/>
    </reaction>
</comment>
<dbReference type="RefSeq" id="WP_188896920.1">
    <property type="nucleotide sequence ID" value="NZ_BMMZ01000011.1"/>
</dbReference>